<dbReference type="CDD" id="cd02800">
    <property type="entry name" value="tRNA_bind_EcMetRS_like"/>
    <property type="match status" value="1"/>
</dbReference>
<evidence type="ECO:0000256" key="9">
    <source>
        <dbReference type="ARBA" id="ARBA00022741"/>
    </source>
</evidence>
<dbReference type="EC" id="6.1.1.10" evidence="4"/>
<dbReference type="Gene3D" id="2.40.50.140">
    <property type="entry name" value="Nucleic acid-binding proteins"/>
    <property type="match status" value="1"/>
</dbReference>
<gene>
    <name evidence="18" type="ORF">A3A21_00115</name>
</gene>
<comment type="catalytic activity">
    <reaction evidence="15">
        <text>tRNA(Met) + L-methionine + ATP = L-methionyl-tRNA(Met) + AMP + diphosphate</text>
        <dbReference type="Rhea" id="RHEA:13481"/>
        <dbReference type="Rhea" id="RHEA-COMP:9667"/>
        <dbReference type="Rhea" id="RHEA-COMP:9698"/>
        <dbReference type="ChEBI" id="CHEBI:30616"/>
        <dbReference type="ChEBI" id="CHEBI:33019"/>
        <dbReference type="ChEBI" id="CHEBI:57844"/>
        <dbReference type="ChEBI" id="CHEBI:78442"/>
        <dbReference type="ChEBI" id="CHEBI:78530"/>
        <dbReference type="ChEBI" id="CHEBI:456215"/>
        <dbReference type="EC" id="6.1.1.10"/>
    </reaction>
</comment>
<evidence type="ECO:0000256" key="4">
    <source>
        <dbReference type="ARBA" id="ARBA00012838"/>
    </source>
</evidence>
<dbReference type="EMBL" id="MFKK01000037">
    <property type="protein sequence ID" value="OGG39728.1"/>
    <property type="molecule type" value="Genomic_DNA"/>
</dbReference>
<reference evidence="18 19" key="1">
    <citation type="journal article" date="2016" name="Nat. Commun.">
        <title>Thousands of microbial genomes shed light on interconnected biogeochemical processes in an aquifer system.</title>
        <authorList>
            <person name="Anantharaman K."/>
            <person name="Brown C.T."/>
            <person name="Hug L.A."/>
            <person name="Sharon I."/>
            <person name="Castelle C.J."/>
            <person name="Probst A.J."/>
            <person name="Thomas B.C."/>
            <person name="Singh A."/>
            <person name="Wilkins M.J."/>
            <person name="Karaoz U."/>
            <person name="Brodie E.L."/>
            <person name="Williams K.H."/>
            <person name="Hubbard S.S."/>
            <person name="Banfield J.F."/>
        </authorList>
    </citation>
    <scope>NUCLEOTIDE SEQUENCE [LARGE SCALE GENOMIC DNA]</scope>
</reference>
<evidence type="ECO:0000256" key="11">
    <source>
        <dbReference type="ARBA" id="ARBA00022884"/>
    </source>
</evidence>
<evidence type="ECO:0000256" key="6">
    <source>
        <dbReference type="ARBA" id="ARBA00022490"/>
    </source>
</evidence>
<dbReference type="GO" id="GO:0006431">
    <property type="term" value="P:methionyl-tRNA aminoacylation"/>
    <property type="evidence" value="ECO:0007669"/>
    <property type="project" value="InterPro"/>
</dbReference>
<evidence type="ECO:0000256" key="8">
    <source>
        <dbReference type="ARBA" id="ARBA00022598"/>
    </source>
</evidence>
<keyword evidence="7 16" id="KW-0820">tRNA-binding</keyword>
<keyword evidence="12" id="KW-0648">Protein biosynthesis</keyword>
<proteinExistence type="predicted"/>
<evidence type="ECO:0000259" key="17">
    <source>
        <dbReference type="PROSITE" id="PS50886"/>
    </source>
</evidence>
<organism evidence="18 19">
    <name type="scientific">Candidatus Jorgensenbacteria bacterium RIFCSPLOWO2_01_FULL_45_25b</name>
    <dbReference type="NCBI Taxonomy" id="1798471"/>
    <lineage>
        <taxon>Bacteria</taxon>
        <taxon>Candidatus Joergenseniibacteriota</taxon>
    </lineage>
</organism>
<protein>
    <recommendedName>
        <fullName evidence="5">Methionine--tRNA ligase</fullName>
        <ecNumber evidence="4">6.1.1.10</ecNumber>
    </recommendedName>
    <alternativeName>
        <fullName evidence="14">Methionyl-tRNA synthetase</fullName>
    </alternativeName>
</protein>
<dbReference type="InterPro" id="IPR051270">
    <property type="entry name" value="Tyrosine-tRNA_ligase_regulator"/>
</dbReference>
<dbReference type="PROSITE" id="PS50886">
    <property type="entry name" value="TRBD"/>
    <property type="match status" value="1"/>
</dbReference>
<dbReference type="Proteomes" id="UP000176996">
    <property type="component" value="Unassembled WGS sequence"/>
</dbReference>
<evidence type="ECO:0000256" key="13">
    <source>
        <dbReference type="ARBA" id="ARBA00023146"/>
    </source>
</evidence>
<sequence>MMKEIISFSEFQKLDLRVGKILTAERVEGSEKLLRLEVDFGEEVGIRQILAGIGKAYVPDELIGREIVVVVNLEPRMMMGLQSQGMLLAVDGGEGPVLLCPQREVFSGSPVR</sequence>
<dbReference type="NCBIfam" id="TIGR00399">
    <property type="entry name" value="metG_C_term"/>
    <property type="match status" value="1"/>
</dbReference>
<comment type="subcellular location">
    <subcellularLocation>
        <location evidence="2">Cytoplasm</location>
    </subcellularLocation>
</comment>
<dbReference type="SUPFAM" id="SSF50249">
    <property type="entry name" value="Nucleic acid-binding proteins"/>
    <property type="match status" value="1"/>
</dbReference>
<comment type="caution">
    <text evidence="18">The sequence shown here is derived from an EMBL/GenBank/DDBJ whole genome shotgun (WGS) entry which is preliminary data.</text>
</comment>
<dbReference type="InterPro" id="IPR004495">
    <property type="entry name" value="Met-tRNA-synth_bsu_C"/>
</dbReference>
<evidence type="ECO:0000313" key="19">
    <source>
        <dbReference type="Proteomes" id="UP000176996"/>
    </source>
</evidence>
<evidence type="ECO:0000256" key="2">
    <source>
        <dbReference type="ARBA" id="ARBA00004496"/>
    </source>
</evidence>
<keyword evidence="6" id="KW-0963">Cytoplasm</keyword>
<dbReference type="InterPro" id="IPR002547">
    <property type="entry name" value="tRNA-bd_dom"/>
</dbReference>
<evidence type="ECO:0000256" key="16">
    <source>
        <dbReference type="PROSITE-ProRule" id="PRU00209"/>
    </source>
</evidence>
<evidence type="ECO:0000313" key="18">
    <source>
        <dbReference type="EMBL" id="OGG39728.1"/>
    </source>
</evidence>
<keyword evidence="13" id="KW-0030">Aminoacyl-tRNA synthetase</keyword>
<dbReference type="GO" id="GO:0000049">
    <property type="term" value="F:tRNA binding"/>
    <property type="evidence" value="ECO:0007669"/>
    <property type="project" value="UniProtKB-UniRule"/>
</dbReference>
<dbReference type="Pfam" id="PF01588">
    <property type="entry name" value="tRNA_bind"/>
    <property type="match status" value="1"/>
</dbReference>
<evidence type="ECO:0000256" key="10">
    <source>
        <dbReference type="ARBA" id="ARBA00022840"/>
    </source>
</evidence>
<keyword evidence="9" id="KW-0547">Nucleotide-binding</keyword>
<accession>A0A1F6BSC4</accession>
<dbReference type="InterPro" id="IPR012340">
    <property type="entry name" value="NA-bd_OB-fold"/>
</dbReference>
<evidence type="ECO:0000256" key="3">
    <source>
        <dbReference type="ARBA" id="ARBA00011738"/>
    </source>
</evidence>
<dbReference type="PANTHER" id="PTHR11586:SF37">
    <property type="entry name" value="TRNA-BINDING DOMAIN-CONTAINING PROTEIN"/>
    <property type="match status" value="1"/>
</dbReference>
<evidence type="ECO:0000256" key="14">
    <source>
        <dbReference type="ARBA" id="ARBA00030904"/>
    </source>
</evidence>
<feature type="domain" description="TRNA-binding" evidence="17">
    <location>
        <begin position="10"/>
        <end position="112"/>
    </location>
</feature>
<keyword evidence="11 16" id="KW-0694">RNA-binding</keyword>
<evidence type="ECO:0000256" key="5">
    <source>
        <dbReference type="ARBA" id="ARBA00018753"/>
    </source>
</evidence>
<comment type="subunit">
    <text evidence="3">Homodimer.</text>
</comment>
<dbReference type="STRING" id="1798471.A3A21_00115"/>
<evidence type="ECO:0000256" key="12">
    <source>
        <dbReference type="ARBA" id="ARBA00022917"/>
    </source>
</evidence>
<evidence type="ECO:0000256" key="1">
    <source>
        <dbReference type="ARBA" id="ARBA00003314"/>
    </source>
</evidence>
<name>A0A1F6BSC4_9BACT</name>
<dbReference type="AlphaFoldDB" id="A0A1F6BSC4"/>
<evidence type="ECO:0000256" key="7">
    <source>
        <dbReference type="ARBA" id="ARBA00022555"/>
    </source>
</evidence>
<dbReference type="GO" id="GO:0004825">
    <property type="term" value="F:methionine-tRNA ligase activity"/>
    <property type="evidence" value="ECO:0007669"/>
    <property type="project" value="UniProtKB-EC"/>
</dbReference>
<comment type="function">
    <text evidence="1">Is required not only for elongation of protein synthesis but also for the initiation of all mRNA translation through initiator tRNA(fMet) aminoacylation.</text>
</comment>
<keyword evidence="10" id="KW-0067">ATP-binding</keyword>
<evidence type="ECO:0000256" key="15">
    <source>
        <dbReference type="ARBA" id="ARBA00047364"/>
    </source>
</evidence>
<dbReference type="PANTHER" id="PTHR11586">
    <property type="entry name" value="TRNA-AMINOACYLATION COFACTOR ARC1 FAMILY MEMBER"/>
    <property type="match status" value="1"/>
</dbReference>
<keyword evidence="8 18" id="KW-0436">Ligase</keyword>
<dbReference type="GO" id="GO:0005737">
    <property type="term" value="C:cytoplasm"/>
    <property type="evidence" value="ECO:0007669"/>
    <property type="project" value="UniProtKB-SubCell"/>
</dbReference>
<dbReference type="GO" id="GO:0005524">
    <property type="term" value="F:ATP binding"/>
    <property type="evidence" value="ECO:0007669"/>
    <property type="project" value="UniProtKB-KW"/>
</dbReference>
<dbReference type="FunFam" id="2.40.50.140:FF:000042">
    <property type="entry name" value="Methionine--tRNA ligase"/>
    <property type="match status" value="1"/>
</dbReference>